<evidence type="ECO:0000313" key="1">
    <source>
        <dbReference type="EMBL" id="PWF25066.1"/>
    </source>
</evidence>
<comment type="caution">
    <text evidence="1">The sequence shown here is derived from an EMBL/GenBank/DDBJ whole genome shotgun (WGS) entry which is preliminary data.</text>
</comment>
<organism evidence="1 2">
    <name type="scientific">Corticimicrobacter populi</name>
    <dbReference type="NCBI Taxonomy" id="2175229"/>
    <lineage>
        <taxon>Bacteria</taxon>
        <taxon>Pseudomonadati</taxon>
        <taxon>Pseudomonadota</taxon>
        <taxon>Betaproteobacteria</taxon>
        <taxon>Burkholderiales</taxon>
        <taxon>Alcaligenaceae</taxon>
        <taxon>Corticimicrobacter</taxon>
    </lineage>
</organism>
<dbReference type="InterPro" id="IPR020288">
    <property type="entry name" value="Sheath_initiator"/>
</dbReference>
<dbReference type="EMBL" id="QETA01000001">
    <property type="protein sequence ID" value="PWF25066.1"/>
    <property type="molecule type" value="Genomic_DNA"/>
</dbReference>
<dbReference type="Proteomes" id="UP000245212">
    <property type="component" value="Unassembled WGS sequence"/>
</dbReference>
<dbReference type="Pfam" id="PF10934">
    <property type="entry name" value="Sheath_initiator"/>
    <property type="match status" value="1"/>
</dbReference>
<keyword evidence="2" id="KW-1185">Reference proteome</keyword>
<gene>
    <name evidence="1" type="ORF">DD235_02540</name>
</gene>
<proteinExistence type="predicted"/>
<evidence type="ECO:0008006" key="3">
    <source>
        <dbReference type="Google" id="ProtNLM"/>
    </source>
</evidence>
<dbReference type="AlphaFoldDB" id="A0A2V1K1H7"/>
<reference evidence="2" key="1">
    <citation type="submission" date="2018-05" db="EMBL/GenBank/DDBJ databases">
        <authorList>
            <person name="Li Y."/>
        </authorList>
    </citation>
    <scope>NUCLEOTIDE SEQUENCE [LARGE SCALE GENOMIC DNA]</scope>
    <source>
        <strain evidence="2">3d-2-2</strain>
    </source>
</reference>
<accession>A0A2V1K1H7</accession>
<evidence type="ECO:0000313" key="2">
    <source>
        <dbReference type="Proteomes" id="UP000245212"/>
    </source>
</evidence>
<name>A0A2V1K1H7_9BURK</name>
<sequence>MITFMTDENNDFVTLPNGNLAMARDIDAVAQEAKHFAASARNEMIHAYNQGIPFLREAFSKQPNLAQIEAALRRRILETPDVTAILSMDTAMEGETLRYTATLKTTYGTVIING</sequence>
<protein>
    <recommendedName>
        <fullName evidence="3">Phage protein</fullName>
    </recommendedName>
</protein>